<organism evidence="1 2">
    <name type="scientific">Niallia circulans</name>
    <name type="common">Bacillus circulans</name>
    <dbReference type="NCBI Taxonomy" id="1397"/>
    <lineage>
        <taxon>Bacteria</taxon>
        <taxon>Bacillati</taxon>
        <taxon>Bacillota</taxon>
        <taxon>Bacilli</taxon>
        <taxon>Bacillales</taxon>
        <taxon>Bacillaceae</taxon>
        <taxon>Niallia</taxon>
    </lineage>
</organism>
<comment type="caution">
    <text evidence="1">The sequence shown here is derived from an EMBL/GenBank/DDBJ whole genome shotgun (WGS) entry which is preliminary data.</text>
</comment>
<dbReference type="EMBL" id="NPBQ01000117">
    <property type="protein sequence ID" value="PAD81616.1"/>
    <property type="molecule type" value="Genomic_DNA"/>
</dbReference>
<dbReference type="Proteomes" id="UP000216961">
    <property type="component" value="Unassembled WGS sequence"/>
</dbReference>
<accession>A0AA91TQP4</accession>
<name>A0AA91TQP4_NIACI</name>
<proteinExistence type="predicted"/>
<protein>
    <submittedName>
        <fullName evidence="1">Uncharacterized protein</fullName>
    </submittedName>
</protein>
<sequence length="179" mass="21867">MKTIFLLNYGSDLEHERIDTLVKEMLMPFRNLGYDKINKNIPKNPDVKLIIDTFDINKDKHIENLYYLEEFYIIDKQFERFKEEFTKFNGCHLYCRPNHRGHYYIHINNIEYTARSFVTIDNKEIILIDDESTDNEKLRRKVYHLPENFQSFKISLDKIPNYEDREKMVQKWISEIINF</sequence>
<evidence type="ECO:0000313" key="2">
    <source>
        <dbReference type="Proteomes" id="UP000216961"/>
    </source>
</evidence>
<dbReference type="RefSeq" id="WP_095259560.1">
    <property type="nucleotide sequence ID" value="NZ_JAPWCI010000052.1"/>
</dbReference>
<dbReference type="AlphaFoldDB" id="A0AA91TQP4"/>
<reference evidence="1 2" key="1">
    <citation type="submission" date="2017-07" db="EMBL/GenBank/DDBJ databases">
        <title>Isolation and whole genome analysis of endospore-forming bacteria from heroin.</title>
        <authorList>
            <person name="Kalinowski J."/>
            <person name="Ahrens B."/>
            <person name="Al-Dilaimi A."/>
            <person name="Winkler A."/>
            <person name="Wibberg D."/>
            <person name="Schleenbecker U."/>
            <person name="Ruckert C."/>
            <person name="Wolfel R."/>
            <person name="Grass G."/>
        </authorList>
    </citation>
    <scope>NUCLEOTIDE SEQUENCE [LARGE SCALE GENOMIC DNA]</scope>
    <source>
        <strain evidence="1 2">7521-2</strain>
    </source>
</reference>
<gene>
    <name evidence="1" type="ORF">CHH57_18990</name>
</gene>
<evidence type="ECO:0000313" key="1">
    <source>
        <dbReference type="EMBL" id="PAD81616.1"/>
    </source>
</evidence>